<name>A0A3M0L337_HIRRU</name>
<comment type="caution">
    <text evidence="2">The sequence shown here is derived from an EMBL/GenBank/DDBJ whole genome shotgun (WGS) entry which is preliminary data.</text>
</comment>
<feature type="compositionally biased region" description="Basic and acidic residues" evidence="1">
    <location>
        <begin position="37"/>
        <end position="46"/>
    </location>
</feature>
<accession>A0A3M0L337</accession>
<proteinExistence type="predicted"/>
<dbReference type="Proteomes" id="UP000269221">
    <property type="component" value="Unassembled WGS sequence"/>
</dbReference>
<organism evidence="2 3">
    <name type="scientific">Hirundo rustica rustica</name>
    <dbReference type="NCBI Taxonomy" id="333673"/>
    <lineage>
        <taxon>Eukaryota</taxon>
        <taxon>Metazoa</taxon>
        <taxon>Chordata</taxon>
        <taxon>Craniata</taxon>
        <taxon>Vertebrata</taxon>
        <taxon>Euteleostomi</taxon>
        <taxon>Archelosauria</taxon>
        <taxon>Archosauria</taxon>
        <taxon>Dinosauria</taxon>
        <taxon>Saurischia</taxon>
        <taxon>Theropoda</taxon>
        <taxon>Coelurosauria</taxon>
        <taxon>Aves</taxon>
        <taxon>Neognathae</taxon>
        <taxon>Neoaves</taxon>
        <taxon>Telluraves</taxon>
        <taxon>Australaves</taxon>
        <taxon>Passeriformes</taxon>
        <taxon>Sylvioidea</taxon>
        <taxon>Hirundinidae</taxon>
        <taxon>Hirundo</taxon>
    </lineage>
</organism>
<keyword evidence="3" id="KW-1185">Reference proteome</keyword>
<reference evidence="2 3" key="1">
    <citation type="submission" date="2018-07" db="EMBL/GenBank/DDBJ databases">
        <title>A high quality draft genome assembly of the barn swallow (H. rustica rustica).</title>
        <authorList>
            <person name="Formenti G."/>
            <person name="Chiara M."/>
            <person name="Poveda L."/>
            <person name="Francoijs K.-J."/>
            <person name="Bonisoli-Alquati A."/>
            <person name="Canova L."/>
            <person name="Gianfranceschi L."/>
            <person name="Horner D.S."/>
            <person name="Saino N."/>
        </authorList>
    </citation>
    <scope>NUCLEOTIDE SEQUENCE [LARGE SCALE GENOMIC DNA]</scope>
    <source>
        <strain evidence="2">Chelidonia</strain>
        <tissue evidence="2">Blood</tissue>
    </source>
</reference>
<dbReference type="EMBL" id="QRBI01000099">
    <property type="protein sequence ID" value="RMC17340.1"/>
    <property type="molecule type" value="Genomic_DNA"/>
</dbReference>
<gene>
    <name evidence="2" type="ORF">DUI87_05921</name>
</gene>
<evidence type="ECO:0000256" key="1">
    <source>
        <dbReference type="SAM" id="MobiDB-lite"/>
    </source>
</evidence>
<sequence>MPKAENKQLKRVMPIIGTGRNSLDCPRAAMWEGKQGSLEKRQHCTVREGSPGPSSDHSSGTSSPLFDSGLHLNGNSTNTGIIVTHMDNLAFGLVEPHTVEKVCPDPSADPSILQQINTATLLGVLCKLTDSDRLLQITNKDFKQDWPKY</sequence>
<dbReference type="STRING" id="333673.A0A3M0L337"/>
<dbReference type="AlphaFoldDB" id="A0A3M0L337"/>
<feature type="compositionally biased region" description="Low complexity" evidence="1">
    <location>
        <begin position="49"/>
        <end position="64"/>
    </location>
</feature>
<feature type="region of interest" description="Disordered" evidence="1">
    <location>
        <begin position="34"/>
        <end position="70"/>
    </location>
</feature>
<evidence type="ECO:0000313" key="2">
    <source>
        <dbReference type="EMBL" id="RMC17340.1"/>
    </source>
</evidence>
<protein>
    <submittedName>
        <fullName evidence="2">Uncharacterized protein</fullName>
    </submittedName>
</protein>
<evidence type="ECO:0000313" key="3">
    <source>
        <dbReference type="Proteomes" id="UP000269221"/>
    </source>
</evidence>